<dbReference type="EMBL" id="JAPDGR010001538">
    <property type="protein sequence ID" value="KAJ2981655.1"/>
    <property type="molecule type" value="Genomic_DNA"/>
</dbReference>
<keyword evidence="2" id="KW-1185">Reference proteome</keyword>
<proteinExistence type="predicted"/>
<protein>
    <submittedName>
        <fullName evidence="1">Uncharacterized protein</fullName>
    </submittedName>
</protein>
<dbReference type="Proteomes" id="UP001143856">
    <property type="component" value="Unassembled WGS sequence"/>
</dbReference>
<evidence type="ECO:0000313" key="1">
    <source>
        <dbReference type="EMBL" id="KAJ2981655.1"/>
    </source>
</evidence>
<accession>A0ACC1NRV3</accession>
<name>A0ACC1NRV3_9PEZI</name>
<evidence type="ECO:0000313" key="2">
    <source>
        <dbReference type="Proteomes" id="UP001143856"/>
    </source>
</evidence>
<sequence>MQQETIRCTFKAKDEAETSIRDFIRSCLGREKLRKSSLGAMETAYGHLHGSIDLDRLPSIVVEVSEAADALLGGKEGGYVLQAFKNIAEFLDTIVSYDHEEVREHRRATLERLRLLLRDGAQDHFLKHPYENTAHLLVLLGGPKHLGRTLSLGTMCNMQWLLSGWTPLHLAAQEGKKEMVEILLKYGARKNVKDIHGRFPVKYARLLGKYELVEVLSPELVVEGPVAASRLQSADETHQNG</sequence>
<gene>
    <name evidence="1" type="ORF">NUW58_g6636</name>
</gene>
<comment type="caution">
    <text evidence="1">The sequence shown here is derived from an EMBL/GenBank/DDBJ whole genome shotgun (WGS) entry which is preliminary data.</text>
</comment>
<organism evidence="1 2">
    <name type="scientific">Xylaria curta</name>
    <dbReference type="NCBI Taxonomy" id="42375"/>
    <lineage>
        <taxon>Eukaryota</taxon>
        <taxon>Fungi</taxon>
        <taxon>Dikarya</taxon>
        <taxon>Ascomycota</taxon>
        <taxon>Pezizomycotina</taxon>
        <taxon>Sordariomycetes</taxon>
        <taxon>Xylariomycetidae</taxon>
        <taxon>Xylariales</taxon>
        <taxon>Xylariaceae</taxon>
        <taxon>Xylaria</taxon>
    </lineage>
</organism>
<reference evidence="1" key="1">
    <citation type="submission" date="2022-10" db="EMBL/GenBank/DDBJ databases">
        <title>Genome Sequence of Xylaria curta.</title>
        <authorList>
            <person name="Buettner E."/>
        </authorList>
    </citation>
    <scope>NUCLEOTIDE SEQUENCE</scope>
    <source>
        <strain evidence="1">Babe10</strain>
    </source>
</reference>